<organism evidence="1 2">
    <name type="scientific">Canna indica</name>
    <name type="common">Indian-shot</name>
    <dbReference type="NCBI Taxonomy" id="4628"/>
    <lineage>
        <taxon>Eukaryota</taxon>
        <taxon>Viridiplantae</taxon>
        <taxon>Streptophyta</taxon>
        <taxon>Embryophyta</taxon>
        <taxon>Tracheophyta</taxon>
        <taxon>Spermatophyta</taxon>
        <taxon>Magnoliopsida</taxon>
        <taxon>Liliopsida</taxon>
        <taxon>Zingiberales</taxon>
        <taxon>Cannaceae</taxon>
        <taxon>Canna</taxon>
    </lineage>
</organism>
<dbReference type="EMBL" id="CP136894">
    <property type="protein sequence ID" value="WOL08215.1"/>
    <property type="molecule type" value="Genomic_DNA"/>
</dbReference>
<keyword evidence="2" id="KW-1185">Reference proteome</keyword>
<dbReference type="PANTHER" id="PTHR34808">
    <property type="entry name" value="EXPRESSED PROTEIN"/>
    <property type="match status" value="1"/>
</dbReference>
<name>A0AAQ3KG54_9LILI</name>
<dbReference type="AlphaFoldDB" id="A0AAQ3KG54"/>
<dbReference type="Proteomes" id="UP001327560">
    <property type="component" value="Chromosome 5"/>
</dbReference>
<dbReference type="PANTHER" id="PTHR34808:SF5">
    <property type="entry name" value="SMP DOMAIN-CONTAINING PROTEIN"/>
    <property type="match status" value="1"/>
</dbReference>
<reference evidence="1 2" key="1">
    <citation type="submission" date="2023-10" db="EMBL/GenBank/DDBJ databases">
        <title>Chromosome-scale genome assembly provides insights into flower coloration mechanisms of Canna indica.</title>
        <authorList>
            <person name="Li C."/>
        </authorList>
    </citation>
    <scope>NUCLEOTIDE SEQUENCE [LARGE SCALE GENOMIC DNA]</scope>
    <source>
        <tissue evidence="1">Flower</tissue>
    </source>
</reference>
<protein>
    <submittedName>
        <fullName evidence="1">Uncharacterized protein</fullName>
    </submittedName>
</protein>
<proteinExistence type="predicted"/>
<evidence type="ECO:0000313" key="1">
    <source>
        <dbReference type="EMBL" id="WOL08215.1"/>
    </source>
</evidence>
<accession>A0AAQ3KG54</accession>
<sequence length="102" mass="11496">MARFGCPIEMEPKTLNVENLSTAREAAVEIIQTKEIKEASSIFTQGKKAIEAAEQMKRETEKRDQLQKIAEPEEREGHGVCNCEIKLPCTLVDDDDGFLESR</sequence>
<evidence type="ECO:0000313" key="2">
    <source>
        <dbReference type="Proteomes" id="UP001327560"/>
    </source>
</evidence>
<gene>
    <name evidence="1" type="ORF">Cni_G16967</name>
</gene>